<feature type="compositionally biased region" description="Basic residues" evidence="1">
    <location>
        <begin position="1"/>
        <end position="16"/>
    </location>
</feature>
<accession>A0A5B7H4C4</accession>
<dbReference type="Proteomes" id="UP000324222">
    <property type="component" value="Unassembled WGS sequence"/>
</dbReference>
<proteinExistence type="predicted"/>
<keyword evidence="3" id="KW-1185">Reference proteome</keyword>
<name>A0A5B7H4C4_PORTR</name>
<organism evidence="2 3">
    <name type="scientific">Portunus trituberculatus</name>
    <name type="common">Swimming crab</name>
    <name type="synonym">Neptunus trituberculatus</name>
    <dbReference type="NCBI Taxonomy" id="210409"/>
    <lineage>
        <taxon>Eukaryota</taxon>
        <taxon>Metazoa</taxon>
        <taxon>Ecdysozoa</taxon>
        <taxon>Arthropoda</taxon>
        <taxon>Crustacea</taxon>
        <taxon>Multicrustacea</taxon>
        <taxon>Malacostraca</taxon>
        <taxon>Eumalacostraca</taxon>
        <taxon>Eucarida</taxon>
        <taxon>Decapoda</taxon>
        <taxon>Pleocyemata</taxon>
        <taxon>Brachyura</taxon>
        <taxon>Eubrachyura</taxon>
        <taxon>Portunoidea</taxon>
        <taxon>Portunidae</taxon>
        <taxon>Portuninae</taxon>
        <taxon>Portunus</taxon>
    </lineage>
</organism>
<gene>
    <name evidence="2" type="ORF">E2C01_061109</name>
</gene>
<comment type="caution">
    <text evidence="2">The sequence shown here is derived from an EMBL/GenBank/DDBJ whole genome shotgun (WGS) entry which is preliminary data.</text>
</comment>
<evidence type="ECO:0000256" key="1">
    <source>
        <dbReference type="SAM" id="MobiDB-lite"/>
    </source>
</evidence>
<protein>
    <submittedName>
        <fullName evidence="2">Uncharacterized protein</fullName>
    </submittedName>
</protein>
<feature type="compositionally biased region" description="Low complexity" evidence="1">
    <location>
        <begin position="28"/>
        <end position="39"/>
    </location>
</feature>
<evidence type="ECO:0000313" key="2">
    <source>
        <dbReference type="EMBL" id="MPC66950.1"/>
    </source>
</evidence>
<dbReference type="EMBL" id="VSRR010025555">
    <property type="protein sequence ID" value="MPC66950.1"/>
    <property type="molecule type" value="Genomic_DNA"/>
</dbReference>
<evidence type="ECO:0000313" key="3">
    <source>
        <dbReference type="Proteomes" id="UP000324222"/>
    </source>
</evidence>
<dbReference type="AlphaFoldDB" id="A0A5B7H4C4"/>
<sequence>MQPHRRFRHHRCRRRALSVTRASPHVGLATLASAATSTAPQESEKQKSGARRGSVRYVPRN</sequence>
<feature type="region of interest" description="Disordered" evidence="1">
    <location>
        <begin position="1"/>
        <end position="61"/>
    </location>
</feature>
<reference evidence="2 3" key="1">
    <citation type="submission" date="2019-05" db="EMBL/GenBank/DDBJ databases">
        <title>Another draft genome of Portunus trituberculatus and its Hox gene families provides insights of decapod evolution.</title>
        <authorList>
            <person name="Jeong J.-H."/>
            <person name="Song I."/>
            <person name="Kim S."/>
            <person name="Choi T."/>
            <person name="Kim D."/>
            <person name="Ryu S."/>
            <person name="Kim W."/>
        </authorList>
    </citation>
    <scope>NUCLEOTIDE SEQUENCE [LARGE SCALE GENOMIC DNA]</scope>
    <source>
        <tissue evidence="2">Muscle</tissue>
    </source>
</reference>